<evidence type="ECO:0000256" key="2">
    <source>
        <dbReference type="SAM" id="Phobius"/>
    </source>
</evidence>
<keyword evidence="2" id="KW-0472">Membrane</keyword>
<organism evidence="3 4">
    <name type="scientific">Halorubrum kocurii JCM 14978</name>
    <dbReference type="NCBI Taxonomy" id="1230456"/>
    <lineage>
        <taxon>Archaea</taxon>
        <taxon>Methanobacteriati</taxon>
        <taxon>Methanobacteriota</taxon>
        <taxon>Stenosarchaea group</taxon>
        <taxon>Halobacteria</taxon>
        <taxon>Halobacteriales</taxon>
        <taxon>Haloferacaceae</taxon>
        <taxon>Halorubrum</taxon>
    </lineage>
</organism>
<dbReference type="PATRIC" id="fig|1230456.3.peg.2768"/>
<dbReference type="Proteomes" id="UP000011546">
    <property type="component" value="Unassembled WGS sequence"/>
</dbReference>
<proteinExistence type="predicted"/>
<keyword evidence="2" id="KW-1133">Transmembrane helix</keyword>
<name>M0NRP9_9EURY</name>
<feature type="region of interest" description="Disordered" evidence="1">
    <location>
        <begin position="40"/>
        <end position="62"/>
    </location>
</feature>
<feature type="transmembrane region" description="Helical" evidence="2">
    <location>
        <begin position="12"/>
        <end position="34"/>
    </location>
</feature>
<accession>M0NRP9</accession>
<evidence type="ECO:0000313" key="3">
    <source>
        <dbReference type="EMBL" id="EMA59894.1"/>
    </source>
</evidence>
<dbReference type="OrthoDB" id="319655at2157"/>
<keyword evidence="4" id="KW-1185">Reference proteome</keyword>
<comment type="caution">
    <text evidence="3">The sequence shown here is derived from an EMBL/GenBank/DDBJ whole genome shotgun (WGS) entry which is preliminary data.</text>
</comment>
<evidence type="ECO:0000256" key="1">
    <source>
        <dbReference type="SAM" id="MobiDB-lite"/>
    </source>
</evidence>
<keyword evidence="2" id="KW-0812">Transmembrane</keyword>
<sequence>MFGVPTGEFLIGVGFAIAGVGTWFIGLGIAYLLYRRWRGDGPRADGVDGPDKTGDDEAQTEN</sequence>
<reference evidence="3 4" key="1">
    <citation type="journal article" date="2014" name="PLoS Genet.">
        <title>Phylogenetically driven sequencing of extremely halophilic archaea reveals strategies for static and dynamic osmo-response.</title>
        <authorList>
            <person name="Becker E.A."/>
            <person name="Seitzer P.M."/>
            <person name="Tritt A."/>
            <person name="Larsen D."/>
            <person name="Krusor M."/>
            <person name="Yao A.I."/>
            <person name="Wu D."/>
            <person name="Madern D."/>
            <person name="Eisen J.A."/>
            <person name="Darling A.E."/>
            <person name="Facciotti M.T."/>
        </authorList>
    </citation>
    <scope>NUCLEOTIDE SEQUENCE [LARGE SCALE GENOMIC DNA]</scope>
    <source>
        <strain evidence="3 4">JCM 14978</strain>
    </source>
</reference>
<feature type="compositionally biased region" description="Basic and acidic residues" evidence="1">
    <location>
        <begin position="40"/>
        <end position="55"/>
    </location>
</feature>
<dbReference type="AlphaFoldDB" id="M0NRP9"/>
<evidence type="ECO:0000313" key="4">
    <source>
        <dbReference type="Proteomes" id="UP000011546"/>
    </source>
</evidence>
<dbReference type="EMBL" id="AOJH01000083">
    <property type="protein sequence ID" value="EMA59894.1"/>
    <property type="molecule type" value="Genomic_DNA"/>
</dbReference>
<protein>
    <submittedName>
        <fullName evidence="3">Uncharacterized protein</fullName>
    </submittedName>
</protein>
<dbReference type="RefSeq" id="WP_008849452.1">
    <property type="nucleotide sequence ID" value="NZ_AOJH01000083.1"/>
</dbReference>
<gene>
    <name evidence="3" type="ORF">C468_13918</name>
</gene>
<dbReference type="STRING" id="1230456.C468_13918"/>